<name>A0A072U984_MEDTR</name>
<sequence length="80" mass="9340">MEETSPNQEAEVSNERSATFYLHHPCSLLQKFLGTFFKCTTKKNMIKRILELNMAKQEVNMKIAEADQLLAREMVHRLIN</sequence>
<dbReference type="InterPro" id="IPR035176">
    <property type="entry name" value="PEP"/>
</dbReference>
<keyword evidence="2" id="KW-0611">Plant defense</keyword>
<reference evidence="3 5" key="2">
    <citation type="journal article" date="2014" name="BMC Genomics">
        <title>An improved genome release (version Mt4.0) for the model legume Medicago truncatula.</title>
        <authorList>
            <person name="Tang H."/>
            <person name="Krishnakumar V."/>
            <person name="Bidwell S."/>
            <person name="Rosen B."/>
            <person name="Chan A."/>
            <person name="Zhou S."/>
            <person name="Gentzbittel L."/>
            <person name="Childs K.L."/>
            <person name="Yandell M."/>
            <person name="Gundlach H."/>
            <person name="Mayer K.F."/>
            <person name="Schwartz D.C."/>
            <person name="Town C.D."/>
        </authorList>
    </citation>
    <scope>GENOME REANNOTATION</scope>
    <source>
        <strain evidence="3">A17</strain>
        <strain evidence="4 5">cv. Jemalong A17</strain>
    </source>
</reference>
<comment type="similarity">
    <text evidence="1">Belongs to the brassicaceae elicitor peptide family.</text>
</comment>
<dbReference type="EnsemblPlants" id="KEH25941">
    <property type="protein sequence ID" value="KEH25941"/>
    <property type="gene ID" value="MTR_6g038180"/>
</dbReference>
<dbReference type="HOGENOM" id="CLU_2593431_0_0_1"/>
<evidence type="ECO:0000256" key="2">
    <source>
        <dbReference type="ARBA" id="ARBA00022821"/>
    </source>
</evidence>
<reference evidence="4" key="3">
    <citation type="submission" date="2015-04" db="UniProtKB">
        <authorList>
            <consortium name="EnsemblPlants"/>
        </authorList>
    </citation>
    <scope>IDENTIFICATION</scope>
    <source>
        <strain evidence="4">cv. Jemalong A17</strain>
    </source>
</reference>
<evidence type="ECO:0000313" key="4">
    <source>
        <dbReference type="EnsemblPlants" id="KEH25941"/>
    </source>
</evidence>
<dbReference type="Proteomes" id="UP000002051">
    <property type="component" value="Chromosome 6"/>
</dbReference>
<protein>
    <submittedName>
        <fullName evidence="3 4">Uncharacterized protein</fullName>
    </submittedName>
</protein>
<accession>A0A072U984</accession>
<dbReference type="Pfam" id="PF17232">
    <property type="entry name" value="Pep1_7"/>
    <property type="match status" value="1"/>
</dbReference>
<keyword evidence="5" id="KW-1185">Reference proteome</keyword>
<evidence type="ECO:0000256" key="1">
    <source>
        <dbReference type="ARBA" id="ARBA00011021"/>
    </source>
</evidence>
<organism evidence="3 5">
    <name type="scientific">Medicago truncatula</name>
    <name type="common">Barrel medic</name>
    <name type="synonym">Medicago tribuloides</name>
    <dbReference type="NCBI Taxonomy" id="3880"/>
    <lineage>
        <taxon>Eukaryota</taxon>
        <taxon>Viridiplantae</taxon>
        <taxon>Streptophyta</taxon>
        <taxon>Embryophyta</taxon>
        <taxon>Tracheophyta</taxon>
        <taxon>Spermatophyta</taxon>
        <taxon>Magnoliopsida</taxon>
        <taxon>eudicotyledons</taxon>
        <taxon>Gunneridae</taxon>
        <taxon>Pentapetalae</taxon>
        <taxon>rosids</taxon>
        <taxon>fabids</taxon>
        <taxon>Fabales</taxon>
        <taxon>Fabaceae</taxon>
        <taxon>Papilionoideae</taxon>
        <taxon>50 kb inversion clade</taxon>
        <taxon>NPAAA clade</taxon>
        <taxon>Hologalegina</taxon>
        <taxon>IRL clade</taxon>
        <taxon>Trifolieae</taxon>
        <taxon>Medicago</taxon>
    </lineage>
</organism>
<gene>
    <name evidence="3" type="ordered locus">MTR_6g038180</name>
</gene>
<dbReference type="AlphaFoldDB" id="A0A072U984"/>
<proteinExistence type="inferred from homology"/>
<dbReference type="GO" id="GO:0045087">
    <property type="term" value="P:innate immune response"/>
    <property type="evidence" value="ECO:0007669"/>
    <property type="project" value="InterPro"/>
</dbReference>
<evidence type="ECO:0000313" key="3">
    <source>
        <dbReference type="EMBL" id="KEH25941.1"/>
    </source>
</evidence>
<dbReference type="EMBL" id="CM001222">
    <property type="protein sequence ID" value="KEH25941.1"/>
    <property type="molecule type" value="Genomic_DNA"/>
</dbReference>
<reference evidence="3 5" key="1">
    <citation type="journal article" date="2011" name="Nature">
        <title>The Medicago genome provides insight into the evolution of rhizobial symbioses.</title>
        <authorList>
            <person name="Young N.D."/>
            <person name="Debelle F."/>
            <person name="Oldroyd G.E."/>
            <person name="Geurts R."/>
            <person name="Cannon S.B."/>
            <person name="Udvardi M.K."/>
            <person name="Benedito V.A."/>
            <person name="Mayer K.F."/>
            <person name="Gouzy J."/>
            <person name="Schoof H."/>
            <person name="Van de Peer Y."/>
            <person name="Proost S."/>
            <person name="Cook D.R."/>
            <person name="Meyers B.C."/>
            <person name="Spannagl M."/>
            <person name="Cheung F."/>
            <person name="De Mita S."/>
            <person name="Krishnakumar V."/>
            <person name="Gundlach H."/>
            <person name="Zhou S."/>
            <person name="Mudge J."/>
            <person name="Bharti A.K."/>
            <person name="Murray J.D."/>
            <person name="Naoumkina M.A."/>
            <person name="Rosen B."/>
            <person name="Silverstein K.A."/>
            <person name="Tang H."/>
            <person name="Rombauts S."/>
            <person name="Zhao P.X."/>
            <person name="Zhou P."/>
            <person name="Barbe V."/>
            <person name="Bardou P."/>
            <person name="Bechner M."/>
            <person name="Bellec A."/>
            <person name="Berger A."/>
            <person name="Berges H."/>
            <person name="Bidwell S."/>
            <person name="Bisseling T."/>
            <person name="Choisne N."/>
            <person name="Couloux A."/>
            <person name="Denny R."/>
            <person name="Deshpande S."/>
            <person name="Dai X."/>
            <person name="Doyle J.J."/>
            <person name="Dudez A.M."/>
            <person name="Farmer A.D."/>
            <person name="Fouteau S."/>
            <person name="Franken C."/>
            <person name="Gibelin C."/>
            <person name="Gish J."/>
            <person name="Goldstein S."/>
            <person name="Gonzalez A.J."/>
            <person name="Green P.J."/>
            <person name="Hallab A."/>
            <person name="Hartog M."/>
            <person name="Hua A."/>
            <person name="Humphray S.J."/>
            <person name="Jeong D.H."/>
            <person name="Jing Y."/>
            <person name="Jocker A."/>
            <person name="Kenton S.M."/>
            <person name="Kim D.J."/>
            <person name="Klee K."/>
            <person name="Lai H."/>
            <person name="Lang C."/>
            <person name="Lin S."/>
            <person name="Macmil S.L."/>
            <person name="Magdelenat G."/>
            <person name="Matthews L."/>
            <person name="McCorrison J."/>
            <person name="Monaghan E.L."/>
            <person name="Mun J.H."/>
            <person name="Najar F.Z."/>
            <person name="Nicholson C."/>
            <person name="Noirot C."/>
            <person name="O'Bleness M."/>
            <person name="Paule C.R."/>
            <person name="Poulain J."/>
            <person name="Prion F."/>
            <person name="Qin B."/>
            <person name="Qu C."/>
            <person name="Retzel E.F."/>
            <person name="Riddle C."/>
            <person name="Sallet E."/>
            <person name="Samain S."/>
            <person name="Samson N."/>
            <person name="Sanders I."/>
            <person name="Saurat O."/>
            <person name="Scarpelli C."/>
            <person name="Schiex T."/>
            <person name="Segurens B."/>
            <person name="Severin A.J."/>
            <person name="Sherrier D.J."/>
            <person name="Shi R."/>
            <person name="Sims S."/>
            <person name="Singer S.R."/>
            <person name="Sinharoy S."/>
            <person name="Sterck L."/>
            <person name="Viollet A."/>
            <person name="Wang B.B."/>
            <person name="Wang K."/>
            <person name="Wang M."/>
            <person name="Wang X."/>
            <person name="Warfsmann J."/>
            <person name="Weissenbach J."/>
            <person name="White D.D."/>
            <person name="White J.D."/>
            <person name="Wiley G.B."/>
            <person name="Wincker P."/>
            <person name="Xing Y."/>
            <person name="Yang L."/>
            <person name="Yao Z."/>
            <person name="Ying F."/>
            <person name="Zhai J."/>
            <person name="Zhou L."/>
            <person name="Zuber A."/>
            <person name="Denarie J."/>
            <person name="Dixon R.A."/>
            <person name="May G.D."/>
            <person name="Schwartz D.C."/>
            <person name="Rogers J."/>
            <person name="Quetier F."/>
            <person name="Town C.D."/>
            <person name="Roe B.A."/>
        </authorList>
    </citation>
    <scope>NUCLEOTIDE SEQUENCE [LARGE SCALE GENOMIC DNA]</scope>
    <source>
        <strain evidence="3">A17</strain>
        <strain evidence="4 5">cv. Jemalong A17</strain>
    </source>
</reference>
<evidence type="ECO:0000313" key="5">
    <source>
        <dbReference type="Proteomes" id="UP000002051"/>
    </source>
</evidence>
<dbReference type="SUPFAM" id="SSF116907">
    <property type="entry name" value="Hook domain"/>
    <property type="match status" value="1"/>
</dbReference>